<protein>
    <recommendedName>
        <fullName evidence="3">ATP-dependent DNA helicase RecG C-terminal domain-containing protein</fullName>
    </recommendedName>
</protein>
<dbReference type="STRING" id="1497955.HMPREF1872_00820"/>
<reference evidence="2" key="1">
    <citation type="submission" date="2016-01" db="EMBL/GenBank/DDBJ databases">
        <authorList>
            <person name="Mitreva M."/>
            <person name="Pepin K.H."/>
            <person name="Mihindukulasuriya K.A."/>
            <person name="Fulton R."/>
            <person name="Fronick C."/>
            <person name="O'Laughlin M."/>
            <person name="Miner T."/>
            <person name="Herter B."/>
            <person name="Rosa B.A."/>
            <person name="Cordes M."/>
            <person name="Tomlinson C."/>
            <person name="Wollam A."/>
            <person name="Palsikar V.B."/>
            <person name="Mardis E.R."/>
            <person name="Wilson R.K."/>
        </authorList>
    </citation>
    <scope>NUCLEOTIDE SEQUENCE [LARGE SCALE GENOMIC DNA]</scope>
    <source>
        <strain evidence="2">KA00274</strain>
    </source>
</reference>
<keyword evidence="2" id="KW-1185">Reference proteome</keyword>
<dbReference type="AlphaFoldDB" id="A0A133YC78"/>
<sequence>MTIEELLGMDERQTFDRKSLHVRSVCQELEAQGLPDPVFDTSTFILKTVIKSASLERHSASIQGEDTPNGQKNLLDQLRKLEGNEKVSFKLLKDTEKIIRNVALMQVISTKEVMDILGCEKSKARYVLKFMHEYKFIFPVSGKGKGKYMLNSQLANSRMNMVK</sequence>
<evidence type="ECO:0000313" key="1">
    <source>
        <dbReference type="EMBL" id="KXB40789.1"/>
    </source>
</evidence>
<dbReference type="RefSeq" id="WP_066714148.1">
    <property type="nucleotide sequence ID" value="NZ_JARFNM010000001.1"/>
</dbReference>
<evidence type="ECO:0008006" key="3">
    <source>
        <dbReference type="Google" id="ProtNLM"/>
    </source>
</evidence>
<accession>A0A133YC78</accession>
<gene>
    <name evidence="1" type="ORF">HMPREF1872_00820</name>
</gene>
<dbReference type="OrthoDB" id="9807907at2"/>
<name>A0A133YC78_9FIRM</name>
<dbReference type="EMBL" id="LSCV01000025">
    <property type="protein sequence ID" value="KXB40789.1"/>
    <property type="molecule type" value="Genomic_DNA"/>
</dbReference>
<dbReference type="Proteomes" id="UP000070080">
    <property type="component" value="Unassembled WGS sequence"/>
</dbReference>
<evidence type="ECO:0000313" key="2">
    <source>
        <dbReference type="Proteomes" id="UP000070080"/>
    </source>
</evidence>
<organism evidence="1 2">
    <name type="scientific">Amygdalobacter nucleatus</name>
    <dbReference type="NCBI Taxonomy" id="3029274"/>
    <lineage>
        <taxon>Bacteria</taxon>
        <taxon>Bacillati</taxon>
        <taxon>Bacillota</taxon>
        <taxon>Clostridia</taxon>
        <taxon>Eubacteriales</taxon>
        <taxon>Oscillospiraceae</taxon>
        <taxon>Amygdalobacter</taxon>
    </lineage>
</organism>
<proteinExistence type="predicted"/>
<comment type="caution">
    <text evidence="1">The sequence shown here is derived from an EMBL/GenBank/DDBJ whole genome shotgun (WGS) entry which is preliminary data.</text>
</comment>